<evidence type="ECO:0000313" key="2">
    <source>
        <dbReference type="EMBL" id="CAH2102805.1"/>
    </source>
</evidence>
<name>A0AAU9UTU9_EUPED</name>
<comment type="caution">
    <text evidence="2">The sequence shown here is derived from an EMBL/GenBank/DDBJ whole genome shotgun (WGS) entry which is preliminary data.</text>
</comment>
<feature type="region of interest" description="Disordered" evidence="1">
    <location>
        <begin position="18"/>
        <end position="45"/>
    </location>
</feature>
<keyword evidence="3" id="KW-1185">Reference proteome</keyword>
<gene>
    <name evidence="2" type="ORF">EEDITHA_LOCUS17387</name>
</gene>
<dbReference type="EMBL" id="CAKOGL010000025">
    <property type="protein sequence ID" value="CAH2102805.1"/>
    <property type="molecule type" value="Genomic_DNA"/>
</dbReference>
<protein>
    <recommendedName>
        <fullName evidence="4">C2H2-type domain-containing protein</fullName>
    </recommendedName>
</protein>
<evidence type="ECO:0000313" key="3">
    <source>
        <dbReference type="Proteomes" id="UP001153954"/>
    </source>
</evidence>
<evidence type="ECO:0000256" key="1">
    <source>
        <dbReference type="SAM" id="MobiDB-lite"/>
    </source>
</evidence>
<organism evidence="2 3">
    <name type="scientific">Euphydryas editha</name>
    <name type="common">Edith's checkerspot</name>
    <dbReference type="NCBI Taxonomy" id="104508"/>
    <lineage>
        <taxon>Eukaryota</taxon>
        <taxon>Metazoa</taxon>
        <taxon>Ecdysozoa</taxon>
        <taxon>Arthropoda</taxon>
        <taxon>Hexapoda</taxon>
        <taxon>Insecta</taxon>
        <taxon>Pterygota</taxon>
        <taxon>Neoptera</taxon>
        <taxon>Endopterygota</taxon>
        <taxon>Lepidoptera</taxon>
        <taxon>Glossata</taxon>
        <taxon>Ditrysia</taxon>
        <taxon>Papilionoidea</taxon>
        <taxon>Nymphalidae</taxon>
        <taxon>Nymphalinae</taxon>
        <taxon>Euphydryas</taxon>
    </lineage>
</organism>
<dbReference type="Proteomes" id="UP001153954">
    <property type="component" value="Unassembled WGS sequence"/>
</dbReference>
<proteinExistence type="predicted"/>
<evidence type="ECO:0008006" key="4">
    <source>
        <dbReference type="Google" id="ProtNLM"/>
    </source>
</evidence>
<feature type="compositionally biased region" description="Polar residues" evidence="1">
    <location>
        <begin position="18"/>
        <end position="35"/>
    </location>
</feature>
<reference evidence="2" key="1">
    <citation type="submission" date="2022-03" db="EMBL/GenBank/DDBJ databases">
        <authorList>
            <person name="Tunstrom K."/>
        </authorList>
    </citation>
    <scope>NUCLEOTIDE SEQUENCE</scope>
</reference>
<sequence>MDPKDLRANAPLSISISDDSTKYAHNSPTLPANKSRSYHEIGSTSMGKVDATAVRPCAIIGPDRVLPQTLGDVYLKKAQVEPWSCSGNTYRQPPDYPNRLSDYPQIRNISPRQTFQENMQRVMVPPNYNSIKNGDDNSSLKNPKSNMPQEAKYCDVPYNMNSVTNELKSVRNTDIPMPSVNPSYGRSVPHYGWPGGVNIRPQRPYGAPEMYQYPEYPSCVGPRPVTLTHPHRIHSEETAQVYSERLYQEANIRFKPYPTIKEKHQQSRYDYINNYQNSFHPPVTFPPHKYDLQKSLQTHPYPMYSQVPLKYLDRRIHETFIDGYQRSNQQPNFNPQFHNQLIHPPYGPISGNCVQNRSCTDLSGKTMTINKIPHETNNKTYFELDPSRNKGYPVPENVYYNDNNHTQHLRGEILLPNQSKINMHSMQQHQIYRRDNIKHYEYNPHYRHLDQSANLNYSLPRLPLQYSPNMVAISPSDSNTSNDTTHTIGTSQEDCGYVSQSSTNSVRSLDAVSKEMYRRHDYNIHAINRNISSSDKSVKNKNSSLSKKNINVRQFLQMWNEGEDDTNEYNKETVQQIHTSDFTISSQTIDNQEQLYILGSVNVSNEDLSKYEHIQKISRLPENIKGYNSIELLNQYEELLETPNINNYKVIPKVYTDHSSITKRPNEKENITLPRPVSPLDVEAKISQSVIHKEVGCNFEIKPCSPEMLHVEVATPIQNILGERIIEKISNPITSKSPILSRNDDNKPHNSDINNIKIASCDIINKEYPVNNYANINKNDNYNVQDFESNSGISLASLPRLDNDIELNFPEINQQFIKANNIDTDAHLFTKDLTQLNMDETTQEKSSYLQQNSLSPQFHLGSAPEKEFSKLSKYRKSKKCDMVPKDNSIERNTVTVQQRINSVIIKNPDTKLQEESAASFTTSNKTSAENVDYNYTEQDHEKLFSSLKTENSKEKQMSFETAIDFSLNKSETNIPYDCLNNSTDESHNSGDKHNIIYREKYKENISKEQPLELHLKQIIDHETIQENMDKESLEFNKCADKPRYSEKSHSTSFSSDIEREIISKEQPQELYLKQIRDYEAMEENISNNELLEHSEHINEQHCSENSHNISNRSEMEITSREQTEELLQKQIQDHETIKEKNIYKEQIENSENHIDENTVITQKSYDDIIKSSVETHCFEDKHDIGFNNEIEKEIISMQQSKSEELHLQPVSDKETIIENITINIEPLEHSEIQVKQKTASITYNSYDCLNNYPDEPHPSDDSHDICISSADDKDIISKDQHLKPNEDHEMVQKNIINKATTENSETQDNINNASEACKQPINVLGKENNTPDVKNISIITELKDYANTEENTTCIGRPEDDSILKSSTIIKSVDTEKINKVETVTIIGTVSHVKKQETSLQFRIKSSLLHDNFKDNKNHELCECKEEDKNCNKPKVSKEYNEISKVTELFIISEKDGNISPIVENTAIESMRSDDIEIKMNEENIASSTGPNKELQFTKVLDEIEKNEELHNKKEDILKMLVNFDRIETETCMALHSTDDLSLKNQPKEINKITDEDCYLSDNMVPKVNESTFNNDRNDFDQVRNQETNNEEEIIAKISDIECSNSKAHKSNSDNKSLVDTKNVLNELSDGSQDENFNCKEINLFSLKNDESICRNDFTSSIENKINTNYISNLNTKFKEKPINKELLSPWIQKLIIFEEGICANMQSKAIGTKSTYVGISFNPTDVIFNKYLENEANYDQKNLLRLENRTKNIQKNCSDETNFEKNLNECNKNFLTNDLIILSEDKNSNIEKNQTVIKSVCHFRQNILKRSLSESALEDYKDDENGDSFVPNKRKKKNHNIIHPVISEDLCSIIQTNRRNSISTFYNDDNVFILIDNDLIITEENDDSDKMFFTEMSHEFANNIPQNDCIVDDTKITLISEMNSVQSDLIYEEKPIQDSWVEDVACIETVVSDDITDDIDYGVASPIKYNTNDETISDQLEFCDNKHIDKIKNTYRINMCSNDTEILKTLYMTPQMNVNKTLLEIESHSAKYLEFNKTEELPSKNNDYLDKIDNKILTYNNYEVINEKENINTKDIKKVQSDDINNEVYVHVTREFPHEKEKFTMHSNSYESNGDSILQSPKRTISNYLNSSSPEVSSTTPEEKNSNIVLKITNNNNSRISNVNEIDSFERLTYKLTENKDYQNYNTNFRSSRTLITKAAQKYIPPLKESIRDLKIKLTLPQHRLQTLKQLKVSKMEPKIDNNIINYTNKNTIPQTPKKNKPKFEDVLKSIDEIQFKKHKDKIKKGKNGIPKVVIKKNENGAHFASCKTTKDKESYNPDLTGRKWQPWVFLEKNNFIDKMAIRNKVRAVYCHRKNNYVLAEKFRKYKSIYNANFVISQPCPNNSVKGTLKYTIRLKHK</sequence>
<accession>A0AAU9UTU9</accession>